<dbReference type="Proteomes" id="UP000294689">
    <property type="component" value="Unassembled WGS sequence"/>
</dbReference>
<dbReference type="InterPro" id="IPR000740">
    <property type="entry name" value="GrpE"/>
</dbReference>
<keyword evidence="3" id="KW-0963">Cytoplasm</keyword>
<evidence type="ECO:0000256" key="4">
    <source>
        <dbReference type="RuleBase" id="RU004478"/>
    </source>
</evidence>
<accession>A0A4V3F9R4</accession>
<dbReference type="InterPro" id="IPR013805">
    <property type="entry name" value="GrpE_CC"/>
</dbReference>
<comment type="similarity">
    <text evidence="1 3 4">Belongs to the GrpE family.</text>
</comment>
<dbReference type="SUPFAM" id="SSF51064">
    <property type="entry name" value="Head domain of nucleotide exchange factor GrpE"/>
    <property type="match status" value="1"/>
</dbReference>
<comment type="subcellular location">
    <subcellularLocation>
        <location evidence="3">Cytoplasm</location>
    </subcellularLocation>
</comment>
<evidence type="ECO:0000256" key="5">
    <source>
        <dbReference type="SAM" id="MobiDB-lite"/>
    </source>
</evidence>
<dbReference type="GO" id="GO:0042803">
    <property type="term" value="F:protein homodimerization activity"/>
    <property type="evidence" value="ECO:0007669"/>
    <property type="project" value="InterPro"/>
</dbReference>
<reference evidence="6 7" key="1">
    <citation type="submission" date="2019-03" db="EMBL/GenBank/DDBJ databases">
        <title>Genomic Encyclopedia of Archaeal and Bacterial Type Strains, Phase II (KMG-II): from individual species to whole genera.</title>
        <authorList>
            <person name="Goeker M."/>
        </authorList>
    </citation>
    <scope>NUCLEOTIDE SEQUENCE [LARGE SCALE GENOMIC DNA]</scope>
    <source>
        <strain evidence="6 7">DSM 28135</strain>
    </source>
</reference>
<dbReference type="CDD" id="cd00446">
    <property type="entry name" value="GrpE"/>
    <property type="match status" value="1"/>
</dbReference>
<dbReference type="SUPFAM" id="SSF58014">
    <property type="entry name" value="Coiled-coil domain of nucleotide exchange factor GrpE"/>
    <property type="match status" value="1"/>
</dbReference>
<dbReference type="Pfam" id="PF01025">
    <property type="entry name" value="GrpE"/>
    <property type="match status" value="1"/>
</dbReference>
<dbReference type="EMBL" id="SOBW01000007">
    <property type="protein sequence ID" value="TDU42686.1"/>
    <property type="molecule type" value="Genomic_DNA"/>
</dbReference>
<keyword evidence="2 3" id="KW-0143">Chaperone</keyword>
<feature type="region of interest" description="Disordered" evidence="5">
    <location>
        <begin position="1"/>
        <end position="34"/>
    </location>
</feature>
<dbReference type="GO" id="GO:0051087">
    <property type="term" value="F:protein-folding chaperone binding"/>
    <property type="evidence" value="ECO:0007669"/>
    <property type="project" value="InterPro"/>
</dbReference>
<comment type="function">
    <text evidence="3">Participates actively in the response to hyperosmotic and heat shock by preventing the aggregation of stress-denatured proteins, in association with DnaK and GrpE. It is the nucleotide exchange factor for DnaK and may function as a thermosensor. Unfolded proteins bind initially to DnaJ; upon interaction with the DnaJ-bound protein, DnaK hydrolyzes its bound ATP, resulting in the formation of a stable complex. GrpE releases ADP from DnaK; ATP binding to DnaK triggers the release of the substrate protein, thus completing the reaction cycle. Several rounds of ATP-dependent interactions between DnaJ, DnaK and GrpE are required for fully efficient folding.</text>
</comment>
<evidence type="ECO:0000256" key="3">
    <source>
        <dbReference type="HAMAP-Rule" id="MF_01151"/>
    </source>
</evidence>
<evidence type="ECO:0000256" key="1">
    <source>
        <dbReference type="ARBA" id="ARBA00009054"/>
    </source>
</evidence>
<keyword evidence="7" id="KW-1185">Reference proteome</keyword>
<dbReference type="GO" id="GO:0000774">
    <property type="term" value="F:adenyl-nucleotide exchange factor activity"/>
    <property type="evidence" value="ECO:0007669"/>
    <property type="project" value="InterPro"/>
</dbReference>
<dbReference type="HAMAP" id="MF_01151">
    <property type="entry name" value="GrpE"/>
    <property type="match status" value="1"/>
</dbReference>
<dbReference type="PRINTS" id="PR00773">
    <property type="entry name" value="GRPEPROTEIN"/>
</dbReference>
<comment type="caution">
    <text evidence="6">The sequence shown here is derived from an EMBL/GenBank/DDBJ whole genome shotgun (WGS) entry which is preliminary data.</text>
</comment>
<dbReference type="InterPro" id="IPR009012">
    <property type="entry name" value="GrpE_head"/>
</dbReference>
<evidence type="ECO:0000256" key="2">
    <source>
        <dbReference type="ARBA" id="ARBA00023186"/>
    </source>
</evidence>
<protein>
    <recommendedName>
        <fullName evidence="3">Protein GrpE</fullName>
    </recommendedName>
    <alternativeName>
        <fullName evidence="3">HSP-70 cofactor</fullName>
    </alternativeName>
</protein>
<comment type="subunit">
    <text evidence="3">Homodimer.</text>
</comment>
<evidence type="ECO:0000313" key="6">
    <source>
        <dbReference type="EMBL" id="TDU42686.1"/>
    </source>
</evidence>
<dbReference type="PANTHER" id="PTHR21237">
    <property type="entry name" value="GRPE PROTEIN"/>
    <property type="match status" value="1"/>
</dbReference>
<name>A0A4V3F9R4_9FLAO</name>
<dbReference type="GO" id="GO:0006457">
    <property type="term" value="P:protein folding"/>
    <property type="evidence" value="ECO:0007669"/>
    <property type="project" value="InterPro"/>
</dbReference>
<organism evidence="6 7">
    <name type="scientific">Gelidibacter sediminis</name>
    <dbReference type="NCBI Taxonomy" id="1608710"/>
    <lineage>
        <taxon>Bacteria</taxon>
        <taxon>Pseudomonadati</taxon>
        <taxon>Bacteroidota</taxon>
        <taxon>Flavobacteriia</taxon>
        <taxon>Flavobacteriales</taxon>
        <taxon>Flavobacteriaceae</taxon>
        <taxon>Gelidibacter</taxon>
    </lineage>
</organism>
<dbReference type="PANTHER" id="PTHR21237:SF23">
    <property type="entry name" value="GRPE PROTEIN HOMOLOG, MITOCHONDRIAL"/>
    <property type="match status" value="1"/>
</dbReference>
<dbReference type="Gene3D" id="3.90.20.20">
    <property type="match status" value="1"/>
</dbReference>
<dbReference type="Gene3D" id="2.30.22.10">
    <property type="entry name" value="Head domain of nucleotide exchange factor GrpE"/>
    <property type="match status" value="1"/>
</dbReference>
<evidence type="ECO:0000313" key="7">
    <source>
        <dbReference type="Proteomes" id="UP000294689"/>
    </source>
</evidence>
<dbReference type="GO" id="GO:0051082">
    <property type="term" value="F:unfolded protein binding"/>
    <property type="evidence" value="ECO:0007669"/>
    <property type="project" value="TreeGrafter"/>
</dbReference>
<gene>
    <name evidence="3" type="primary">grpE</name>
    <name evidence="6" type="ORF">BXY82_0079</name>
</gene>
<dbReference type="AlphaFoldDB" id="A0A4V3F9R4"/>
<keyword evidence="3" id="KW-0346">Stress response</keyword>
<sequence length="181" mass="20652">MKFKKMSKKDRVEDVETNVEDPVNETPITEELSVEEQLQEDLGKEKDKFLRLFAEFENYKKRTTKERMDLYKTAGQEVILSLLPVLDDFDRALNEMSKSEEKELLKGVELIRNKFKNTLESKGLEEVAAAKGDAFNADLHEAITQIPAPSDDLKGKIVDVIEKGYKLGDKVIRFPKVITGS</sequence>
<dbReference type="GO" id="GO:0005737">
    <property type="term" value="C:cytoplasm"/>
    <property type="evidence" value="ECO:0007669"/>
    <property type="project" value="UniProtKB-SubCell"/>
</dbReference>
<proteinExistence type="inferred from homology"/>